<keyword evidence="4" id="KW-0732">Signal</keyword>
<evidence type="ECO:0000256" key="3">
    <source>
        <dbReference type="RuleBase" id="RU363015"/>
    </source>
</evidence>
<evidence type="ECO:0000313" key="6">
    <source>
        <dbReference type="Proteomes" id="UP000031971"/>
    </source>
</evidence>
<dbReference type="PANTHER" id="PTHR31223">
    <property type="entry name" value="LOG FAMILY PROTEIN YJL055W"/>
    <property type="match status" value="1"/>
</dbReference>
<sequence>MKRVCVFCGSNSGANPAYAEAAAQLGRLLAERGLTLVYGGGNVGLMGIVADAALAAGGQVIGVIPESMLKWEVGHPELTELRVVASMHERKAAMADLADGFIALPGGIGTLEELFEIWTWGQLGLHAKPLGFLDVAGYYERLLAFLDHMTGEGFVKPRHREMVAVHDDPAALLGLLESYHPPETIRVINRETA</sequence>
<dbReference type="STRING" id="272627.CCC_03765"/>
<dbReference type="EC" id="3.2.2.n1" evidence="3"/>
<dbReference type="AlphaFoldDB" id="A0A0C2UAH3"/>
<comment type="catalytic activity">
    <reaction evidence="1">
        <text>AMP + H2O = D-ribose 5-phosphate + adenine</text>
        <dbReference type="Rhea" id="RHEA:20129"/>
        <dbReference type="ChEBI" id="CHEBI:15377"/>
        <dbReference type="ChEBI" id="CHEBI:16708"/>
        <dbReference type="ChEBI" id="CHEBI:78346"/>
        <dbReference type="ChEBI" id="CHEBI:456215"/>
        <dbReference type="EC" id="3.2.2.4"/>
    </reaction>
</comment>
<keyword evidence="3" id="KW-0378">Hydrolase</keyword>
<keyword evidence="3" id="KW-0203">Cytokinin biosynthesis</keyword>
<organism evidence="5 6">
    <name type="scientific">Paramagnetospirillum magnetotacticum MS-1</name>
    <dbReference type="NCBI Taxonomy" id="272627"/>
    <lineage>
        <taxon>Bacteria</taxon>
        <taxon>Pseudomonadati</taxon>
        <taxon>Pseudomonadota</taxon>
        <taxon>Alphaproteobacteria</taxon>
        <taxon>Rhodospirillales</taxon>
        <taxon>Magnetospirillaceae</taxon>
        <taxon>Paramagnetospirillum</taxon>
    </lineage>
</organism>
<evidence type="ECO:0000313" key="5">
    <source>
        <dbReference type="EMBL" id="KIL98482.1"/>
    </source>
</evidence>
<evidence type="ECO:0000256" key="4">
    <source>
        <dbReference type="SAM" id="SignalP"/>
    </source>
</evidence>
<dbReference type="Gene3D" id="3.40.50.450">
    <property type="match status" value="1"/>
</dbReference>
<dbReference type="Pfam" id="PF03641">
    <property type="entry name" value="Lysine_decarbox"/>
    <property type="match status" value="1"/>
</dbReference>
<dbReference type="GO" id="GO:0009691">
    <property type="term" value="P:cytokinin biosynthetic process"/>
    <property type="evidence" value="ECO:0007669"/>
    <property type="project" value="UniProtKB-UniRule"/>
</dbReference>
<dbReference type="NCBIfam" id="TIGR00730">
    <property type="entry name" value="Rossman fold protein, TIGR00730 family"/>
    <property type="match status" value="1"/>
</dbReference>
<evidence type="ECO:0000256" key="1">
    <source>
        <dbReference type="ARBA" id="ARBA00000274"/>
    </source>
</evidence>
<dbReference type="GO" id="GO:0008714">
    <property type="term" value="F:AMP nucleosidase activity"/>
    <property type="evidence" value="ECO:0007669"/>
    <property type="project" value="UniProtKB-EC"/>
</dbReference>
<name>A0A0C2UAH3_PARME</name>
<dbReference type="RefSeq" id="WP_009865313.1">
    <property type="nucleotide sequence ID" value="NZ_JXSL01000028.1"/>
</dbReference>
<accession>A0A0C2UAH3</accession>
<comment type="similarity">
    <text evidence="2 3">Belongs to the LOG family.</text>
</comment>
<reference evidence="5 6" key="1">
    <citation type="submission" date="2015-01" db="EMBL/GenBank/DDBJ databases">
        <title>Genome Sequence of Magnetospirillum magnetotacticum Strain MS-1.</title>
        <authorList>
            <person name="Marinov G.K."/>
            <person name="Smalley M.D."/>
            <person name="DeSalvo G."/>
        </authorList>
    </citation>
    <scope>NUCLEOTIDE SEQUENCE [LARGE SCALE GENOMIC DNA]</scope>
    <source>
        <strain evidence="5 6">MS-1</strain>
    </source>
</reference>
<protein>
    <recommendedName>
        <fullName evidence="3">Cytokinin riboside 5'-monophosphate phosphoribohydrolase</fullName>
        <ecNumber evidence="3">3.2.2.n1</ecNumber>
    </recommendedName>
</protein>
<dbReference type="Proteomes" id="UP000031971">
    <property type="component" value="Unassembled WGS sequence"/>
</dbReference>
<comment type="caution">
    <text evidence="5">The sequence shown here is derived from an EMBL/GenBank/DDBJ whole genome shotgun (WGS) entry which is preliminary data.</text>
</comment>
<gene>
    <name evidence="5" type="ORF">CCC_03765</name>
</gene>
<dbReference type="SUPFAM" id="SSF102405">
    <property type="entry name" value="MCP/YpsA-like"/>
    <property type="match status" value="1"/>
</dbReference>
<dbReference type="EMBL" id="JXSL01000028">
    <property type="protein sequence ID" value="KIL98482.1"/>
    <property type="molecule type" value="Genomic_DNA"/>
</dbReference>
<feature type="signal peptide" evidence="4">
    <location>
        <begin position="1"/>
        <end position="19"/>
    </location>
</feature>
<feature type="chain" id="PRO_5002156276" description="Cytokinin riboside 5'-monophosphate phosphoribohydrolase" evidence="4">
    <location>
        <begin position="20"/>
        <end position="193"/>
    </location>
</feature>
<dbReference type="PANTHER" id="PTHR31223:SF70">
    <property type="entry name" value="LOG FAMILY PROTEIN YJL055W"/>
    <property type="match status" value="1"/>
</dbReference>
<dbReference type="InterPro" id="IPR031100">
    <property type="entry name" value="LOG_fam"/>
</dbReference>
<evidence type="ECO:0000256" key="2">
    <source>
        <dbReference type="ARBA" id="ARBA00006763"/>
    </source>
</evidence>
<dbReference type="OrthoDB" id="9801098at2"/>
<proteinExistence type="inferred from homology"/>
<dbReference type="InterPro" id="IPR005269">
    <property type="entry name" value="LOG"/>
</dbReference>
<dbReference type="GO" id="GO:0005829">
    <property type="term" value="C:cytosol"/>
    <property type="evidence" value="ECO:0007669"/>
    <property type="project" value="TreeGrafter"/>
</dbReference>
<keyword evidence="6" id="KW-1185">Reference proteome</keyword>